<dbReference type="Pfam" id="PF02515">
    <property type="entry name" value="CoA_transf_3"/>
    <property type="match status" value="1"/>
</dbReference>
<dbReference type="EMBL" id="BAAATZ010000009">
    <property type="protein sequence ID" value="GAA2726538.1"/>
    <property type="molecule type" value="Genomic_DNA"/>
</dbReference>
<dbReference type="Proteomes" id="UP001501842">
    <property type="component" value="Unassembled WGS sequence"/>
</dbReference>
<dbReference type="PANTHER" id="PTHR48228:SF4">
    <property type="entry name" value="BLR3030 PROTEIN"/>
    <property type="match status" value="1"/>
</dbReference>
<organism evidence="1 2">
    <name type="scientific">Actinocorallia aurantiaca</name>
    <dbReference type="NCBI Taxonomy" id="46204"/>
    <lineage>
        <taxon>Bacteria</taxon>
        <taxon>Bacillati</taxon>
        <taxon>Actinomycetota</taxon>
        <taxon>Actinomycetes</taxon>
        <taxon>Streptosporangiales</taxon>
        <taxon>Thermomonosporaceae</taxon>
        <taxon>Actinocorallia</taxon>
    </lineage>
</organism>
<evidence type="ECO:0000313" key="1">
    <source>
        <dbReference type="EMBL" id="GAA2726538.1"/>
    </source>
</evidence>
<dbReference type="InterPro" id="IPR003673">
    <property type="entry name" value="CoA-Trfase_fam_III"/>
</dbReference>
<dbReference type="RefSeq" id="WP_344450913.1">
    <property type="nucleotide sequence ID" value="NZ_BAAATZ010000009.1"/>
</dbReference>
<proteinExistence type="predicted"/>
<name>A0ABP6GS58_9ACTN</name>
<keyword evidence="2" id="KW-1185">Reference proteome</keyword>
<evidence type="ECO:0000313" key="2">
    <source>
        <dbReference type="Proteomes" id="UP001501842"/>
    </source>
</evidence>
<sequence>MRLSENVVEQSILSLCAEAGIPPAPVEVSGRSGLLPSVFRVDLLAAASVGAVSSAAAVYWELRGGPRAFASVARDHAELAFLSERFFKIAGNELELWADLSGDYRTRDGWVRLHCNFPAHRDAAVRALACPPTRDAVAGACLERGSLEVEEAVLAEGGAAAALRSRDEWAAFPHEPLVSMERLSEGPAVQPKNADRPLEGVRVLDLTRVIAGPVATRTLAAHGADVLRIGASHVPEVPGLVLDMGFGKRSCHLDLRTEDGRDRLRGLVATADVLVQGYRPSALAALGFGPEQLHELNPSIVSVDISAYEPGSPWYARRGFDSLVQLATGLAHEAMLAAGSDRPVALPAQALDHATGYLGAFAAISGLVHRATTGGSWHARLSLAGTARWLDSLGRREPAPATVPSDDVIAAIDSPHGVLSFVLPPGGVSGWRPRWDSPPPLDGSSPPVWL</sequence>
<gene>
    <name evidence="1" type="ORF">GCM10010439_29410</name>
</gene>
<comment type="caution">
    <text evidence="1">The sequence shown here is derived from an EMBL/GenBank/DDBJ whole genome shotgun (WGS) entry which is preliminary data.</text>
</comment>
<dbReference type="InterPro" id="IPR050509">
    <property type="entry name" value="CoA-transferase_III"/>
</dbReference>
<dbReference type="InterPro" id="IPR023606">
    <property type="entry name" value="CoA-Trfase_III_dom_1_sf"/>
</dbReference>
<accession>A0ABP6GS58</accession>
<reference evidence="2" key="1">
    <citation type="journal article" date="2019" name="Int. J. Syst. Evol. Microbiol.">
        <title>The Global Catalogue of Microorganisms (GCM) 10K type strain sequencing project: providing services to taxonomists for standard genome sequencing and annotation.</title>
        <authorList>
            <consortium name="The Broad Institute Genomics Platform"/>
            <consortium name="The Broad Institute Genome Sequencing Center for Infectious Disease"/>
            <person name="Wu L."/>
            <person name="Ma J."/>
        </authorList>
    </citation>
    <scope>NUCLEOTIDE SEQUENCE [LARGE SCALE GENOMIC DNA]</scope>
    <source>
        <strain evidence="2">JCM 8201</strain>
    </source>
</reference>
<dbReference type="PANTHER" id="PTHR48228">
    <property type="entry name" value="SUCCINYL-COA--D-CITRAMALATE COA-TRANSFERASE"/>
    <property type="match status" value="1"/>
</dbReference>
<keyword evidence="1" id="KW-0808">Transferase</keyword>
<protein>
    <submittedName>
        <fullName evidence="1">CoA transferase</fullName>
    </submittedName>
</protein>
<dbReference type="Gene3D" id="3.40.50.10540">
    <property type="entry name" value="Crotonobetainyl-coa:carnitine coa-transferase, domain 1"/>
    <property type="match status" value="1"/>
</dbReference>
<dbReference type="SUPFAM" id="SSF89796">
    <property type="entry name" value="CoA-transferase family III (CaiB/BaiF)"/>
    <property type="match status" value="2"/>
</dbReference>
<dbReference type="GO" id="GO:0016740">
    <property type="term" value="F:transferase activity"/>
    <property type="evidence" value="ECO:0007669"/>
    <property type="project" value="UniProtKB-KW"/>
</dbReference>